<keyword evidence="3" id="KW-1185">Reference proteome</keyword>
<evidence type="ECO:0000313" key="3">
    <source>
        <dbReference type="Proteomes" id="UP000035721"/>
    </source>
</evidence>
<evidence type="ECO:0000259" key="1">
    <source>
        <dbReference type="Pfam" id="PF10335"/>
    </source>
</evidence>
<dbReference type="InterPro" id="IPR018821">
    <property type="entry name" value="DUF294_put_nucleoTrafse_sb-bd"/>
</dbReference>
<dbReference type="AlphaFoldDB" id="A0A077LXK3"/>
<dbReference type="OrthoDB" id="9789996at2"/>
<evidence type="ECO:0000313" key="2">
    <source>
        <dbReference type="EMBL" id="CCH78421.1"/>
    </source>
</evidence>
<reference evidence="2 3" key="1">
    <citation type="journal article" date="2013" name="ISME J.">
        <title>A metabolic model for members of the genus Tetrasphaera involved in enhanced biological phosphorus removal.</title>
        <authorList>
            <person name="Kristiansen R."/>
            <person name="Nguyen H.T.T."/>
            <person name="Saunders A.M."/>
            <person name="Nielsen J.L."/>
            <person name="Wimmer R."/>
            <person name="Le V.Q."/>
            <person name="McIlroy S.J."/>
            <person name="Petrovski S."/>
            <person name="Seviour R.J."/>
            <person name="Calteau A."/>
            <person name="Nielsen K.L."/>
            <person name="Nielsen P.H."/>
        </authorList>
    </citation>
    <scope>NUCLEOTIDE SEQUENCE [LARGE SCALE GENOMIC DNA]</scope>
    <source>
        <strain evidence="2 3">T1-X7</strain>
    </source>
</reference>
<name>A0A077LXK3_9MICO</name>
<dbReference type="Proteomes" id="UP000035721">
    <property type="component" value="Unassembled WGS sequence"/>
</dbReference>
<sequence>MMISLLLDGRPVHGAGGLPAPTVLADLRRHPETIRVLLEAALAPRARFRSVRELVARGPTRFDIKRHAILPVVNLARWAALDVGSTALGTVDRLHAAAGSAMLPESRAGTLIEAFSVLQRLRLRYQLMQHADGQRPSDEVTMEQMSAIDRSVIAQAVREITAAQRRMANVSAYVATEEWALPEPT</sequence>
<organism evidence="2 3">
    <name type="scientific">Nostocoides japonicum T1-X7</name>
    <dbReference type="NCBI Taxonomy" id="1194083"/>
    <lineage>
        <taxon>Bacteria</taxon>
        <taxon>Bacillati</taxon>
        <taxon>Actinomycetota</taxon>
        <taxon>Actinomycetes</taxon>
        <taxon>Micrococcales</taxon>
        <taxon>Intrasporangiaceae</taxon>
        <taxon>Nostocoides</taxon>
    </lineage>
</organism>
<proteinExistence type="predicted"/>
<protein>
    <submittedName>
        <fullName evidence="2">Putative signal transduction protein with CBS domains</fullName>
    </submittedName>
</protein>
<dbReference type="Pfam" id="PF10335">
    <property type="entry name" value="DUF294_C"/>
    <property type="match status" value="1"/>
</dbReference>
<comment type="caution">
    <text evidence="2">The sequence shown here is derived from an EMBL/GenBank/DDBJ whole genome shotgun (WGS) entry which is preliminary data.</text>
</comment>
<accession>A0A077LXK3</accession>
<dbReference type="STRING" id="1194083.BN12_2880001"/>
<gene>
    <name evidence="2" type="ORF">BN12_2880001</name>
</gene>
<feature type="domain" description="DUF294" evidence="1">
    <location>
        <begin position="35"/>
        <end position="168"/>
    </location>
</feature>
<dbReference type="EMBL" id="CAJB01000210">
    <property type="protein sequence ID" value="CCH78421.1"/>
    <property type="molecule type" value="Genomic_DNA"/>
</dbReference>